<evidence type="ECO:0000256" key="1">
    <source>
        <dbReference type="SAM" id="Phobius"/>
    </source>
</evidence>
<keyword evidence="3" id="KW-1185">Reference proteome</keyword>
<protein>
    <submittedName>
        <fullName evidence="2">NfeD family protein</fullName>
    </submittedName>
</protein>
<dbReference type="AlphaFoldDB" id="A0A8T9MTJ8"/>
<organism evidence="2 3">
    <name type="scientific">Conchiformibius kuhniae</name>
    <dbReference type="NCBI Taxonomy" id="211502"/>
    <lineage>
        <taxon>Bacteria</taxon>
        <taxon>Pseudomonadati</taxon>
        <taxon>Pseudomonadota</taxon>
        <taxon>Betaproteobacteria</taxon>
        <taxon>Neisseriales</taxon>
        <taxon>Neisseriaceae</taxon>
        <taxon>Conchiformibius</taxon>
    </lineage>
</organism>
<feature type="transmembrane region" description="Helical" evidence="1">
    <location>
        <begin position="46"/>
        <end position="64"/>
    </location>
</feature>
<dbReference type="KEGG" id="ckh:LVJ77_06630"/>
<evidence type="ECO:0000313" key="3">
    <source>
        <dbReference type="Proteomes" id="UP000831534"/>
    </source>
</evidence>
<sequence length="137" mass="14327">MSYWLAAAAIVFAVEMFLGTVYLLVLSAALAGASVAAFFFGADTAAPWLAASLLSLAGVAKVYGMRRRAAPPPAADNDLDIGQTVVLETELGGGLWRVSYRGTQWEARFADPAEAAPDTRHAVICGKDGIVLLLKAA</sequence>
<accession>A0A8T9MTJ8</accession>
<feature type="transmembrane region" description="Helical" evidence="1">
    <location>
        <begin position="7"/>
        <end position="40"/>
    </location>
</feature>
<keyword evidence="1" id="KW-1133">Transmembrane helix</keyword>
<reference evidence="2" key="1">
    <citation type="journal article" date="2022" name="Res Sq">
        <title>Evolution of multicellular longitudinally dividing oral cavity symbionts (Neisseriaceae).</title>
        <authorList>
            <person name="Nyongesa S."/>
            <person name="Weber P."/>
            <person name="Bernet E."/>
            <person name="Pullido F."/>
            <person name="Nieckarz M."/>
            <person name="Delaby M."/>
            <person name="Nieves C."/>
            <person name="Viehboeck T."/>
            <person name="Krause N."/>
            <person name="Rivera-Millot A."/>
            <person name="Nakamura A."/>
            <person name="Vischer N."/>
            <person name="VanNieuwenhze M."/>
            <person name="Brun Y."/>
            <person name="Cava F."/>
            <person name="Bulgheresi S."/>
            <person name="Veyrier F."/>
        </authorList>
    </citation>
    <scope>NUCLEOTIDE SEQUENCE</scope>
    <source>
        <strain evidence="2">17694</strain>
    </source>
</reference>
<reference evidence="2" key="2">
    <citation type="submission" date="2024-09" db="EMBL/GenBank/DDBJ databases">
        <authorList>
            <person name="Veyrier F.J."/>
        </authorList>
    </citation>
    <scope>NUCLEOTIDE SEQUENCE</scope>
    <source>
        <strain evidence="2">17694</strain>
    </source>
</reference>
<dbReference type="Proteomes" id="UP000831534">
    <property type="component" value="Chromosome"/>
</dbReference>
<proteinExistence type="predicted"/>
<dbReference type="EMBL" id="CP091521">
    <property type="protein sequence ID" value="UOP04135.2"/>
    <property type="molecule type" value="Genomic_DNA"/>
</dbReference>
<keyword evidence="1" id="KW-0812">Transmembrane</keyword>
<keyword evidence="1" id="KW-0472">Membrane</keyword>
<evidence type="ECO:0000313" key="2">
    <source>
        <dbReference type="EMBL" id="UOP04135.2"/>
    </source>
</evidence>
<gene>
    <name evidence="2" type="ORF">LVJ77_06630</name>
</gene>
<name>A0A8T9MTJ8_9NEIS</name>
<dbReference type="RefSeq" id="WP_027009220.1">
    <property type="nucleotide sequence ID" value="NZ_CP091521.1"/>
</dbReference>